<gene>
    <name evidence="3" type="ORF">HXX76_002044</name>
</gene>
<comment type="caution">
    <text evidence="3">The sequence shown here is derived from an EMBL/GenBank/DDBJ whole genome shotgun (WGS) entry which is preliminary data.</text>
</comment>
<proteinExistence type="predicted"/>
<evidence type="ECO:0000313" key="4">
    <source>
        <dbReference type="Proteomes" id="UP000650467"/>
    </source>
</evidence>
<dbReference type="GO" id="GO:0004842">
    <property type="term" value="F:ubiquitin-protein transferase activity"/>
    <property type="evidence" value="ECO:0007669"/>
    <property type="project" value="InterPro"/>
</dbReference>
<dbReference type="SMART" id="SM00504">
    <property type="entry name" value="Ubox"/>
    <property type="match status" value="1"/>
</dbReference>
<dbReference type="SUPFAM" id="SSF57850">
    <property type="entry name" value="RING/U-box"/>
    <property type="match status" value="1"/>
</dbReference>
<dbReference type="InterPro" id="IPR003613">
    <property type="entry name" value="Ubox_domain"/>
</dbReference>
<feature type="region of interest" description="Disordered" evidence="1">
    <location>
        <begin position="24"/>
        <end position="46"/>
    </location>
</feature>
<protein>
    <recommendedName>
        <fullName evidence="2">U-box domain-containing protein</fullName>
    </recommendedName>
</protein>
<dbReference type="Pfam" id="PF04564">
    <property type="entry name" value="U-box"/>
    <property type="match status" value="1"/>
</dbReference>
<evidence type="ECO:0000259" key="2">
    <source>
        <dbReference type="PROSITE" id="PS51698"/>
    </source>
</evidence>
<dbReference type="InterPro" id="IPR013083">
    <property type="entry name" value="Znf_RING/FYVE/PHD"/>
</dbReference>
<evidence type="ECO:0000313" key="3">
    <source>
        <dbReference type="EMBL" id="KAG2443696.1"/>
    </source>
</evidence>
<dbReference type="Gene3D" id="3.30.40.10">
    <property type="entry name" value="Zinc/RING finger domain, C3HC4 (zinc finger)"/>
    <property type="match status" value="1"/>
</dbReference>
<dbReference type="Proteomes" id="UP000650467">
    <property type="component" value="Unassembled WGS sequence"/>
</dbReference>
<dbReference type="EMBL" id="JAEHOC010000003">
    <property type="protein sequence ID" value="KAG2443696.1"/>
    <property type="molecule type" value="Genomic_DNA"/>
</dbReference>
<sequence length="92" mass="10178">MEDPVVAADGHTYERKLIEKWMQRAQAAGSAAGPSSIAPRSPMTNHPLPSTVLVPILALRSAIREWQEQQQQRWLQQQRLAPIPCRGVAVGV</sequence>
<feature type="domain" description="U-box" evidence="2">
    <location>
        <begin position="1"/>
        <end position="73"/>
    </location>
</feature>
<dbReference type="UniPathway" id="UPA00143"/>
<dbReference type="AlphaFoldDB" id="A0A835WAB9"/>
<accession>A0A835WAB9</accession>
<reference evidence="3" key="1">
    <citation type="journal article" date="2020" name="bioRxiv">
        <title>Comparative genomics of Chlamydomonas.</title>
        <authorList>
            <person name="Craig R.J."/>
            <person name="Hasan A.R."/>
            <person name="Ness R.W."/>
            <person name="Keightley P.D."/>
        </authorList>
    </citation>
    <scope>NUCLEOTIDE SEQUENCE</scope>
    <source>
        <strain evidence="3">SAG 7.73</strain>
    </source>
</reference>
<name>A0A835WAB9_CHLIN</name>
<evidence type="ECO:0000256" key="1">
    <source>
        <dbReference type="SAM" id="MobiDB-lite"/>
    </source>
</evidence>
<dbReference type="PANTHER" id="PTHR46573">
    <property type="entry name" value="WD REPEAT, SAM AND U-BOX DOMAIN-CONTAINING PROTEIN 1"/>
    <property type="match status" value="1"/>
</dbReference>
<dbReference type="InterPro" id="IPR052085">
    <property type="entry name" value="WD-SAM-U-box"/>
</dbReference>
<dbReference type="CDD" id="cd16655">
    <property type="entry name" value="RING-Ubox_WDSUB1-like"/>
    <property type="match status" value="1"/>
</dbReference>
<dbReference type="GO" id="GO:0016567">
    <property type="term" value="P:protein ubiquitination"/>
    <property type="evidence" value="ECO:0007669"/>
    <property type="project" value="UniProtKB-UniPathway"/>
</dbReference>
<dbReference type="PROSITE" id="PS51698">
    <property type="entry name" value="U_BOX"/>
    <property type="match status" value="1"/>
</dbReference>
<dbReference type="PANTHER" id="PTHR46573:SF1">
    <property type="entry name" value="WD REPEAT, SAM AND U-BOX DOMAIN-CONTAINING PROTEIN 1"/>
    <property type="match status" value="1"/>
</dbReference>
<organism evidence="3 4">
    <name type="scientific">Chlamydomonas incerta</name>
    <dbReference type="NCBI Taxonomy" id="51695"/>
    <lineage>
        <taxon>Eukaryota</taxon>
        <taxon>Viridiplantae</taxon>
        <taxon>Chlorophyta</taxon>
        <taxon>core chlorophytes</taxon>
        <taxon>Chlorophyceae</taxon>
        <taxon>CS clade</taxon>
        <taxon>Chlamydomonadales</taxon>
        <taxon>Chlamydomonadaceae</taxon>
        <taxon>Chlamydomonas</taxon>
    </lineage>
</organism>
<keyword evidence="4" id="KW-1185">Reference proteome</keyword>
<feature type="compositionally biased region" description="Low complexity" evidence="1">
    <location>
        <begin position="24"/>
        <end position="41"/>
    </location>
</feature>